<proteinExistence type="predicted"/>
<feature type="transmembrane region" description="Helical" evidence="1">
    <location>
        <begin position="12"/>
        <end position="35"/>
    </location>
</feature>
<reference evidence="2 3" key="1">
    <citation type="submission" date="2015-01" db="EMBL/GenBank/DDBJ databases">
        <title>The Genome Sequence of Cladophialophora immunda CBS83496.</title>
        <authorList>
            <consortium name="The Broad Institute Genomics Platform"/>
            <person name="Cuomo C."/>
            <person name="de Hoog S."/>
            <person name="Gorbushina A."/>
            <person name="Stielow B."/>
            <person name="Teixiera M."/>
            <person name="Abouelleil A."/>
            <person name="Chapman S.B."/>
            <person name="Priest M."/>
            <person name="Young S.K."/>
            <person name="Wortman J."/>
            <person name="Nusbaum C."/>
            <person name="Birren B."/>
        </authorList>
    </citation>
    <scope>NUCLEOTIDE SEQUENCE [LARGE SCALE GENOMIC DNA]</scope>
    <source>
        <strain evidence="2 3">CBS 83496</strain>
    </source>
</reference>
<dbReference type="PROSITE" id="PS51257">
    <property type="entry name" value="PROKAR_LIPOPROTEIN"/>
    <property type="match status" value="1"/>
</dbReference>
<evidence type="ECO:0000313" key="3">
    <source>
        <dbReference type="Proteomes" id="UP000054466"/>
    </source>
</evidence>
<dbReference type="OrthoDB" id="4159154at2759"/>
<evidence type="ECO:0000313" key="2">
    <source>
        <dbReference type="EMBL" id="KIW24506.1"/>
    </source>
</evidence>
<name>A0A0D1Z9Z6_9EURO</name>
<organism evidence="2 3">
    <name type="scientific">Cladophialophora immunda</name>
    <dbReference type="NCBI Taxonomy" id="569365"/>
    <lineage>
        <taxon>Eukaryota</taxon>
        <taxon>Fungi</taxon>
        <taxon>Dikarya</taxon>
        <taxon>Ascomycota</taxon>
        <taxon>Pezizomycotina</taxon>
        <taxon>Eurotiomycetes</taxon>
        <taxon>Chaetothyriomycetidae</taxon>
        <taxon>Chaetothyriales</taxon>
        <taxon>Herpotrichiellaceae</taxon>
        <taxon>Cladophialophora</taxon>
    </lineage>
</organism>
<dbReference type="RefSeq" id="XP_016244722.1">
    <property type="nucleotide sequence ID" value="XM_016397531.1"/>
</dbReference>
<dbReference type="Proteomes" id="UP000054466">
    <property type="component" value="Unassembled WGS sequence"/>
</dbReference>
<evidence type="ECO:0008006" key="4">
    <source>
        <dbReference type="Google" id="ProtNLM"/>
    </source>
</evidence>
<keyword evidence="1" id="KW-0812">Transmembrane</keyword>
<keyword evidence="1" id="KW-1133">Transmembrane helix</keyword>
<keyword evidence="3" id="KW-1185">Reference proteome</keyword>
<keyword evidence="1" id="KW-0472">Membrane</keyword>
<dbReference type="AlphaFoldDB" id="A0A0D1Z9Z6"/>
<feature type="transmembrane region" description="Helical" evidence="1">
    <location>
        <begin position="133"/>
        <end position="154"/>
    </location>
</feature>
<protein>
    <recommendedName>
        <fullName evidence="4">MARVEL domain-containing protein</fullName>
    </recommendedName>
</protein>
<dbReference type="VEuPathDB" id="FungiDB:PV07_10217"/>
<evidence type="ECO:0000256" key="1">
    <source>
        <dbReference type="SAM" id="Phobius"/>
    </source>
</evidence>
<sequence>MARFLTSHVGLLIGCELLTCVALILFVIALCAGMSRGPLEGLAILTVDASSLTSSTSGSALGITDWYEAHYLSICSGMWNRHIASAGKNHSTITCTSQSAGYTFSLARIVVGGDAAQQTLLANHRTLNTKAPFVLLVVAIASMSLAILSFLYGIAALPSTAAGRRLSKKEIPLVVLRIGFFACVTSTVLLSISSAKITANAAKTAGRVQLGGGKDVHAWMDGGFYAVTWVGAACVWVALGLVVAAAFKLADVLERKVVMGPAWAQKGLHG</sequence>
<dbReference type="GeneID" id="27349411"/>
<accession>A0A0D1Z9Z6</accession>
<dbReference type="HOGENOM" id="CLU_1030606_0_0_1"/>
<dbReference type="EMBL" id="KN847045">
    <property type="protein sequence ID" value="KIW24506.1"/>
    <property type="molecule type" value="Genomic_DNA"/>
</dbReference>
<gene>
    <name evidence="2" type="ORF">PV07_10217</name>
</gene>
<feature type="transmembrane region" description="Helical" evidence="1">
    <location>
        <begin position="224"/>
        <end position="247"/>
    </location>
</feature>
<feature type="transmembrane region" description="Helical" evidence="1">
    <location>
        <begin position="174"/>
        <end position="192"/>
    </location>
</feature>